<reference evidence="2" key="1">
    <citation type="journal article" date="2019" name="Int. J. Syst. Evol. Microbiol.">
        <title>The Global Catalogue of Microorganisms (GCM) 10K type strain sequencing project: providing services to taxonomists for standard genome sequencing and annotation.</title>
        <authorList>
            <consortium name="The Broad Institute Genomics Platform"/>
            <consortium name="The Broad Institute Genome Sequencing Center for Infectious Disease"/>
            <person name="Wu L."/>
            <person name="Ma J."/>
        </authorList>
    </citation>
    <scope>NUCLEOTIDE SEQUENCE [LARGE SCALE GENOMIC DNA]</scope>
    <source>
        <strain evidence="2">CECT 7649</strain>
    </source>
</reference>
<comment type="caution">
    <text evidence="1">The sequence shown here is derived from an EMBL/GenBank/DDBJ whole genome shotgun (WGS) entry which is preliminary data.</text>
</comment>
<name>A0ABW3J4F2_9FLAO</name>
<sequence>MDRNKVLKEILADEELCKKYKIKEVEKLTTNAPYYNKLVEILSVVINENDNNLSDSQIYKKIKNIHNIG</sequence>
<protein>
    <submittedName>
        <fullName evidence="1">Uncharacterized protein</fullName>
    </submittedName>
</protein>
<dbReference type="EMBL" id="JBHTIZ010000044">
    <property type="protein sequence ID" value="MFD0985179.1"/>
    <property type="molecule type" value="Genomic_DNA"/>
</dbReference>
<evidence type="ECO:0000313" key="1">
    <source>
        <dbReference type="EMBL" id="MFD0985179.1"/>
    </source>
</evidence>
<organism evidence="1 2">
    <name type="scientific">Flavobacterium myungsuense</name>
    <dbReference type="NCBI Taxonomy" id="651823"/>
    <lineage>
        <taxon>Bacteria</taxon>
        <taxon>Pseudomonadati</taxon>
        <taxon>Bacteroidota</taxon>
        <taxon>Flavobacteriia</taxon>
        <taxon>Flavobacteriales</taxon>
        <taxon>Flavobacteriaceae</taxon>
        <taxon>Flavobacterium</taxon>
    </lineage>
</organism>
<keyword evidence="2" id="KW-1185">Reference proteome</keyword>
<proteinExistence type="predicted"/>
<evidence type="ECO:0000313" key="2">
    <source>
        <dbReference type="Proteomes" id="UP001597051"/>
    </source>
</evidence>
<dbReference type="RefSeq" id="WP_379758721.1">
    <property type="nucleotide sequence ID" value="NZ_JBHSYB010000065.1"/>
</dbReference>
<dbReference type="Proteomes" id="UP001597051">
    <property type="component" value="Unassembled WGS sequence"/>
</dbReference>
<accession>A0ABW3J4F2</accession>
<gene>
    <name evidence="1" type="ORF">ACFQ0S_11915</name>
</gene>